<comment type="caution">
    <text evidence="1">The sequence shown here is derived from an EMBL/GenBank/DDBJ whole genome shotgun (WGS) entry which is preliminary data.</text>
</comment>
<dbReference type="Proteomes" id="UP001283361">
    <property type="component" value="Unassembled WGS sequence"/>
</dbReference>
<gene>
    <name evidence="1" type="ORF">RRG08_037401</name>
</gene>
<sequence>MFSQVEGHSNRTRSMKRVAVVEDFFDIIYGVHVEMDGRGGKHAGQKRTYRAVKTGMYEPIMGYENSESKRKTALAPQLSPPGRELFNWVKLMTSGRPIPCSISFHSVLITPLGFTSAACFQDTICCTCAGNGGLEALESDAVMKGSKSGWCTVQVLGIINTRCCHLGRAGTMEDHGDVHRSGETWTGVSGEGVMVNEGDGM</sequence>
<organism evidence="1 2">
    <name type="scientific">Elysia crispata</name>
    <name type="common">lettuce slug</name>
    <dbReference type="NCBI Taxonomy" id="231223"/>
    <lineage>
        <taxon>Eukaryota</taxon>
        <taxon>Metazoa</taxon>
        <taxon>Spiralia</taxon>
        <taxon>Lophotrochozoa</taxon>
        <taxon>Mollusca</taxon>
        <taxon>Gastropoda</taxon>
        <taxon>Heterobranchia</taxon>
        <taxon>Euthyneura</taxon>
        <taxon>Panpulmonata</taxon>
        <taxon>Sacoglossa</taxon>
        <taxon>Placobranchoidea</taxon>
        <taxon>Plakobranchidae</taxon>
        <taxon>Elysia</taxon>
    </lineage>
</organism>
<keyword evidence="2" id="KW-1185">Reference proteome</keyword>
<dbReference type="AlphaFoldDB" id="A0AAE1AGQ2"/>
<protein>
    <submittedName>
        <fullName evidence="1">Uncharacterized protein</fullName>
    </submittedName>
</protein>
<accession>A0AAE1AGQ2</accession>
<evidence type="ECO:0000313" key="1">
    <source>
        <dbReference type="EMBL" id="KAK3786936.1"/>
    </source>
</evidence>
<proteinExistence type="predicted"/>
<reference evidence="1" key="1">
    <citation type="journal article" date="2023" name="G3 (Bethesda)">
        <title>A reference genome for the long-term kleptoplast-retaining sea slug Elysia crispata morphotype clarki.</title>
        <authorList>
            <person name="Eastman K.E."/>
            <person name="Pendleton A.L."/>
            <person name="Shaikh M.A."/>
            <person name="Suttiyut T."/>
            <person name="Ogas R."/>
            <person name="Tomko P."/>
            <person name="Gavelis G."/>
            <person name="Widhalm J.R."/>
            <person name="Wisecaver J.H."/>
        </authorList>
    </citation>
    <scope>NUCLEOTIDE SEQUENCE</scope>
    <source>
        <strain evidence="1">ECLA1</strain>
    </source>
</reference>
<evidence type="ECO:0000313" key="2">
    <source>
        <dbReference type="Proteomes" id="UP001283361"/>
    </source>
</evidence>
<name>A0AAE1AGQ2_9GAST</name>
<dbReference type="EMBL" id="JAWDGP010001927">
    <property type="protein sequence ID" value="KAK3786936.1"/>
    <property type="molecule type" value="Genomic_DNA"/>
</dbReference>